<sequence length="155" mass="16607">MNTHKKIIVSACLAGCCCKYSGGDNLCEAVVELVRQGRAIPVCPEQLGGLPTPRPCCEIRKNGEAVEVWNDRDENVTEYFARGAQEAFRIASLAGCTAAVLKERSPSCGAGVIYDGTFQHIHVPGDGLFAALCRENGLAIFTESDLEENGEPCSK</sequence>
<protein>
    <submittedName>
        <fullName evidence="1">Uncharacterized conserved protein YbbK, DUF523 family</fullName>
    </submittedName>
</protein>
<organism evidence="1 2">
    <name type="scientific">Desulfobaculum bizertense DSM 18034</name>
    <dbReference type="NCBI Taxonomy" id="1121442"/>
    <lineage>
        <taxon>Bacteria</taxon>
        <taxon>Pseudomonadati</taxon>
        <taxon>Thermodesulfobacteriota</taxon>
        <taxon>Desulfovibrionia</taxon>
        <taxon>Desulfovibrionales</taxon>
        <taxon>Desulfovibrionaceae</taxon>
        <taxon>Desulfobaculum</taxon>
    </lineage>
</organism>
<dbReference type="STRING" id="1121442.SAMN02745702_02241"/>
<evidence type="ECO:0000313" key="2">
    <source>
        <dbReference type="Proteomes" id="UP000189733"/>
    </source>
</evidence>
<dbReference type="EMBL" id="FUYA01000007">
    <property type="protein sequence ID" value="SKA76473.1"/>
    <property type="molecule type" value="Genomic_DNA"/>
</dbReference>
<reference evidence="1 2" key="1">
    <citation type="submission" date="2017-02" db="EMBL/GenBank/DDBJ databases">
        <authorList>
            <person name="Peterson S.W."/>
        </authorList>
    </citation>
    <scope>NUCLEOTIDE SEQUENCE [LARGE SCALE GENOMIC DNA]</scope>
    <source>
        <strain evidence="1 2">DSM 18034</strain>
    </source>
</reference>
<dbReference type="PANTHER" id="PTHR30087:SF1">
    <property type="entry name" value="HYPOTHETICAL CYTOSOLIC PROTEIN"/>
    <property type="match status" value="1"/>
</dbReference>
<dbReference type="RefSeq" id="WP_078685519.1">
    <property type="nucleotide sequence ID" value="NZ_FUYA01000007.1"/>
</dbReference>
<dbReference type="Proteomes" id="UP000189733">
    <property type="component" value="Unassembled WGS sequence"/>
</dbReference>
<dbReference type="Pfam" id="PF04463">
    <property type="entry name" value="2-thiour_desulf"/>
    <property type="match status" value="1"/>
</dbReference>
<dbReference type="PANTHER" id="PTHR30087">
    <property type="entry name" value="INNER MEMBRANE PROTEIN"/>
    <property type="match status" value="1"/>
</dbReference>
<dbReference type="OrthoDB" id="495783at2"/>
<dbReference type="InterPro" id="IPR007553">
    <property type="entry name" value="2-thiour_desulf"/>
</dbReference>
<name>A0A1T4WGM6_9BACT</name>
<keyword evidence="2" id="KW-1185">Reference proteome</keyword>
<gene>
    <name evidence="1" type="ORF">SAMN02745702_02241</name>
</gene>
<dbReference type="AlphaFoldDB" id="A0A1T4WGM6"/>
<proteinExistence type="predicted"/>
<evidence type="ECO:0000313" key="1">
    <source>
        <dbReference type="EMBL" id="SKA76473.1"/>
    </source>
</evidence>
<accession>A0A1T4WGM6</accession>